<name>A0A1J3HFK6_NOCCA</name>
<dbReference type="EMBL" id="GEVL01010254">
    <property type="protein sequence ID" value="JAU67087.1"/>
    <property type="molecule type" value="Transcribed_RNA"/>
</dbReference>
<evidence type="ECO:0000313" key="3">
    <source>
        <dbReference type="EMBL" id="JAU67087.1"/>
    </source>
</evidence>
<accession>A0A1J3HFK6</accession>
<dbReference type="SUPFAM" id="SSF52047">
    <property type="entry name" value="RNI-like"/>
    <property type="match status" value="1"/>
</dbReference>
<evidence type="ECO:0000259" key="2">
    <source>
        <dbReference type="PROSITE" id="PS50181"/>
    </source>
</evidence>
<dbReference type="InterPro" id="IPR032675">
    <property type="entry name" value="LRR_dom_sf"/>
</dbReference>
<proteinExistence type="predicted"/>
<evidence type="ECO:0000256" key="1">
    <source>
        <dbReference type="SAM" id="MobiDB-lite"/>
    </source>
</evidence>
<dbReference type="AlphaFoldDB" id="A0A1J3HFK6"/>
<gene>
    <name evidence="3" type="ORF">LE_TR6789_c0_g1_i1_g.24640</name>
</gene>
<sequence length="243" mass="27169">MASSFSPASNEHVPPVTKDKESSNWADLPAELTFSILIRIGTVDILKNAQRVCRSWRRVSKDPLMWQKIEIRSRGITDYEYDCLCRQAVDRSEGGLVELDISDFVGDDSLLAYIADRAGYLRCLKLTASPPVTPKGLVNAVIKLQFLEHVEISHSFLQLDLKPVGCCCPLLKTLKLSRNRCCWGFESDSEALTIAETMPQLRRLELFGNCLTNTGLNAILENCICLQHFYLPDCPFVNLVGGS</sequence>
<reference evidence="3" key="1">
    <citation type="submission" date="2016-07" db="EMBL/GenBank/DDBJ databases">
        <title>De novo transcriptome assembly of four accessions of the metal hyperaccumulator plant Noccaea caerulescens.</title>
        <authorList>
            <person name="Blande D."/>
            <person name="Halimaa P."/>
            <person name="Tervahauta A.I."/>
            <person name="Aarts M.G."/>
            <person name="Karenlampi S.O."/>
        </authorList>
    </citation>
    <scope>NUCLEOTIDE SEQUENCE</scope>
</reference>
<dbReference type="CDD" id="cd22164">
    <property type="entry name" value="F-box_AtSKIP19-like"/>
    <property type="match status" value="1"/>
</dbReference>
<organism evidence="3">
    <name type="scientific">Noccaea caerulescens</name>
    <name type="common">Alpine penny-cress</name>
    <name type="synonym">Thlaspi caerulescens</name>
    <dbReference type="NCBI Taxonomy" id="107243"/>
    <lineage>
        <taxon>Eukaryota</taxon>
        <taxon>Viridiplantae</taxon>
        <taxon>Streptophyta</taxon>
        <taxon>Embryophyta</taxon>
        <taxon>Tracheophyta</taxon>
        <taxon>Spermatophyta</taxon>
        <taxon>Magnoliopsida</taxon>
        <taxon>eudicotyledons</taxon>
        <taxon>Gunneridae</taxon>
        <taxon>Pentapetalae</taxon>
        <taxon>rosids</taxon>
        <taxon>malvids</taxon>
        <taxon>Brassicales</taxon>
        <taxon>Brassicaceae</taxon>
        <taxon>Coluteocarpeae</taxon>
        <taxon>Noccaea</taxon>
    </lineage>
</organism>
<dbReference type="Gene3D" id="1.20.1280.50">
    <property type="match status" value="1"/>
</dbReference>
<dbReference type="PANTHER" id="PTHR38926">
    <property type="entry name" value="F-BOX DOMAIN CONTAINING PROTEIN, EXPRESSED"/>
    <property type="match status" value="1"/>
</dbReference>
<feature type="domain" description="F-box" evidence="2">
    <location>
        <begin position="22"/>
        <end position="69"/>
    </location>
</feature>
<dbReference type="PANTHER" id="PTHR38926:SF32">
    <property type="entry name" value="F-BOX DOMAIN-CONTAINING PROTEIN"/>
    <property type="match status" value="1"/>
</dbReference>
<feature type="region of interest" description="Disordered" evidence="1">
    <location>
        <begin position="1"/>
        <end position="22"/>
    </location>
</feature>
<dbReference type="Gene3D" id="3.80.10.10">
    <property type="entry name" value="Ribonuclease Inhibitor"/>
    <property type="match status" value="1"/>
</dbReference>
<dbReference type="InterPro" id="IPR001810">
    <property type="entry name" value="F-box_dom"/>
</dbReference>
<protein>
    <submittedName>
        <fullName evidence="3">Putative F-box protein</fullName>
    </submittedName>
</protein>
<dbReference type="PROSITE" id="PS50181">
    <property type="entry name" value="FBOX"/>
    <property type="match status" value="1"/>
</dbReference>
<dbReference type="Pfam" id="PF12937">
    <property type="entry name" value="F-box-like"/>
    <property type="match status" value="1"/>
</dbReference>